<protein>
    <recommendedName>
        <fullName evidence="6">GH10 domain-containing protein</fullName>
    </recommendedName>
</protein>
<dbReference type="SMART" id="SM00633">
    <property type="entry name" value="Glyco_10"/>
    <property type="match status" value="1"/>
</dbReference>
<dbReference type="GO" id="GO:0000272">
    <property type="term" value="P:polysaccharide catabolic process"/>
    <property type="evidence" value="ECO:0007669"/>
    <property type="project" value="UniProtKB-KW"/>
</dbReference>
<accession>A0A835ACD5</accession>
<keyword evidence="2" id="KW-0378">Hydrolase</keyword>
<evidence type="ECO:0000256" key="1">
    <source>
        <dbReference type="ARBA" id="ARBA00007495"/>
    </source>
</evidence>
<dbReference type="InterPro" id="IPR017853">
    <property type="entry name" value="GH"/>
</dbReference>
<comment type="caution">
    <text evidence="7">The sequence shown here is derived from an EMBL/GenBank/DDBJ whole genome shotgun (WGS) entry which is preliminary data.</text>
</comment>
<dbReference type="SUPFAM" id="SSF49785">
    <property type="entry name" value="Galactose-binding domain-like"/>
    <property type="match status" value="1"/>
</dbReference>
<evidence type="ECO:0000256" key="4">
    <source>
        <dbReference type="ARBA" id="ARBA00023326"/>
    </source>
</evidence>
<dbReference type="InterPro" id="IPR001000">
    <property type="entry name" value="GH10_dom"/>
</dbReference>
<dbReference type="InterPro" id="IPR008979">
    <property type="entry name" value="Galactose-bd-like_sf"/>
</dbReference>
<gene>
    <name evidence="7" type="ORF">HU200_062792</name>
</gene>
<keyword evidence="8" id="KW-1185">Reference proteome</keyword>
<dbReference type="PANTHER" id="PTHR31490:SF66">
    <property type="entry name" value="GH10 DOMAIN-CONTAINING PROTEIN"/>
    <property type="match status" value="1"/>
</dbReference>
<dbReference type="PROSITE" id="PS51760">
    <property type="entry name" value="GH10_2"/>
    <property type="match status" value="1"/>
</dbReference>
<evidence type="ECO:0000313" key="8">
    <source>
        <dbReference type="Proteomes" id="UP000636709"/>
    </source>
</evidence>
<dbReference type="EMBL" id="JACEFO010002656">
    <property type="protein sequence ID" value="KAF8652460.1"/>
    <property type="molecule type" value="Genomic_DNA"/>
</dbReference>
<dbReference type="Gene3D" id="3.20.20.80">
    <property type="entry name" value="Glycosidases"/>
    <property type="match status" value="1"/>
</dbReference>
<evidence type="ECO:0000313" key="7">
    <source>
        <dbReference type="EMBL" id="KAF8652460.1"/>
    </source>
</evidence>
<keyword evidence="4" id="KW-0624">Polysaccharide degradation</keyword>
<keyword evidence="3" id="KW-0119">Carbohydrate metabolism</keyword>
<reference evidence="7" key="1">
    <citation type="submission" date="2020-07" db="EMBL/GenBank/DDBJ databases">
        <title>Genome sequence and genetic diversity analysis of an under-domesticated orphan crop, white fonio (Digitaria exilis).</title>
        <authorList>
            <person name="Bennetzen J.L."/>
            <person name="Chen S."/>
            <person name="Ma X."/>
            <person name="Wang X."/>
            <person name="Yssel A.E.J."/>
            <person name="Chaluvadi S.R."/>
            <person name="Johnson M."/>
            <person name="Gangashetty P."/>
            <person name="Hamidou F."/>
            <person name="Sanogo M.D."/>
            <person name="Zwaenepoel A."/>
            <person name="Wallace J."/>
            <person name="Van De Peer Y."/>
            <person name="Van Deynze A."/>
        </authorList>
    </citation>
    <scope>NUCLEOTIDE SEQUENCE</scope>
    <source>
        <tissue evidence="7">Leaves</tissue>
    </source>
</reference>
<dbReference type="GO" id="GO:0031176">
    <property type="term" value="F:endo-1,4-beta-xylanase activity"/>
    <property type="evidence" value="ECO:0007669"/>
    <property type="project" value="UniProtKB-ARBA"/>
</dbReference>
<dbReference type="OrthoDB" id="612834at2759"/>
<dbReference type="InterPro" id="IPR044846">
    <property type="entry name" value="GH10"/>
</dbReference>
<dbReference type="Gene3D" id="2.60.120.260">
    <property type="entry name" value="Galactose-binding domain-like"/>
    <property type="match status" value="1"/>
</dbReference>
<feature type="region of interest" description="Disordered" evidence="5">
    <location>
        <begin position="1"/>
        <end position="75"/>
    </location>
</feature>
<feature type="domain" description="GH10" evidence="6">
    <location>
        <begin position="311"/>
        <end position="601"/>
    </location>
</feature>
<evidence type="ECO:0000256" key="3">
    <source>
        <dbReference type="ARBA" id="ARBA00023277"/>
    </source>
</evidence>
<name>A0A835ACD5_9POAL</name>
<comment type="similarity">
    <text evidence="1">Belongs to the glycosyl hydrolase 10 (cellulase F) family.</text>
</comment>
<dbReference type="AlphaFoldDB" id="A0A835ACD5"/>
<feature type="compositionally biased region" description="Polar residues" evidence="5">
    <location>
        <begin position="66"/>
        <end position="75"/>
    </location>
</feature>
<evidence type="ECO:0000256" key="5">
    <source>
        <dbReference type="SAM" id="MobiDB-lite"/>
    </source>
</evidence>
<dbReference type="Proteomes" id="UP000636709">
    <property type="component" value="Unassembled WGS sequence"/>
</dbReference>
<dbReference type="PANTHER" id="PTHR31490">
    <property type="entry name" value="GLYCOSYL HYDROLASE"/>
    <property type="match status" value="1"/>
</dbReference>
<dbReference type="Pfam" id="PF00331">
    <property type="entry name" value="Glyco_hydro_10"/>
    <property type="match status" value="1"/>
</dbReference>
<organism evidence="7 8">
    <name type="scientific">Digitaria exilis</name>
    <dbReference type="NCBI Taxonomy" id="1010633"/>
    <lineage>
        <taxon>Eukaryota</taxon>
        <taxon>Viridiplantae</taxon>
        <taxon>Streptophyta</taxon>
        <taxon>Embryophyta</taxon>
        <taxon>Tracheophyta</taxon>
        <taxon>Spermatophyta</taxon>
        <taxon>Magnoliopsida</taxon>
        <taxon>Liliopsida</taxon>
        <taxon>Poales</taxon>
        <taxon>Poaceae</taxon>
        <taxon>PACMAD clade</taxon>
        <taxon>Panicoideae</taxon>
        <taxon>Panicodae</taxon>
        <taxon>Paniceae</taxon>
        <taxon>Anthephorinae</taxon>
        <taxon>Digitaria</taxon>
    </lineage>
</organism>
<evidence type="ECO:0000256" key="2">
    <source>
        <dbReference type="ARBA" id="ARBA00022801"/>
    </source>
</evidence>
<evidence type="ECO:0000259" key="6">
    <source>
        <dbReference type="PROSITE" id="PS51760"/>
    </source>
</evidence>
<sequence>MRSPQYSISKPNAEPTERSFPGGGALPPRRARRRSHGESDVFPPIRRASHRSIVSSHGVPHAKPITSEQAPFRPSNTCRHQPSYYYYHGLQSPGGYRQNVVHADAAPFPPSHTVTCFSRTDVVFEANAVGWTPSGARTSLSVHHEDPSKLPAAGVGHGLKPSGRYVHVTGRADVEDGLLCQAITPGGLKPRVTYRVAGWISVAADPAEELAGGHPVRVSIRVDDGVVVDGGAVCAEPGRWAEIKGAFRLRESPRSAAVHVHGAPAGVGVMVMDLRIIATDHKARFSYLKDKTDKVRKRDVVLRLGGAPGASVRVVQLDSGFPVGSCINGEVIQNPAFVDFFTNHLDWAVFENELKWYWTEAQRGQLNYGDADRLLDFCDRAGKPVRGHCIFWAVDGDVQQWIKDIPGDDRDQLMAVVQERIRGLLGRYAGRFPHYDVNNEMLHGRFFRDRLGDDVAALMFREAAQLDPGAALFVNDYNVECGNDPNATPEKYIGLIRDLQRGGAQVGGIGLQGHVTNPVGEVICDALDKIAATDLPVWITELDVGEPDEALRADDLEVVLREAYAHPALQGVVLWGFMQGHMWRQDADGTVNEAGQRFVELRREWSSDARGRLDGDGQFKFRGFHGTYVAQVTTATGKMLKAFTVDKGDSALVLDMDI</sequence>
<proteinExistence type="inferred from homology"/>
<feature type="compositionally biased region" description="Polar residues" evidence="5">
    <location>
        <begin position="1"/>
        <end position="10"/>
    </location>
</feature>
<dbReference type="SUPFAM" id="SSF51445">
    <property type="entry name" value="(Trans)glycosidases"/>
    <property type="match status" value="1"/>
</dbReference>